<dbReference type="EC" id="3.1.21.3" evidence="5"/>
<dbReference type="InterPro" id="IPR044946">
    <property type="entry name" value="Restrct_endonuc_typeI_TRD_sf"/>
</dbReference>
<dbReference type="PANTHER" id="PTHR30408:SF12">
    <property type="entry name" value="TYPE I RESTRICTION ENZYME MJAVIII SPECIFICITY SUBUNIT"/>
    <property type="match status" value="1"/>
</dbReference>
<dbReference type="RefSeq" id="WP_183908251.1">
    <property type="nucleotide sequence ID" value="NZ_JACHXZ010000001.1"/>
</dbReference>
<sequence length="467" mass="51596">MSSNLVKLGEICRIGSSKRIKRADYVQEGIPFFRSKEIIELSKGNSISTELFISKEQYNQINEKFGSPDVGDILITSVGTLGVAYQVEQTQLPFYFKDGNLTWLSQFSKGVNPRWIFYWLNSPEGQRKIDEISIGSTQKAITIVALKSIEVQLPNKDEQDRTVKILDSVTGKISTNAKTNQTLEQIAQALFKSWIVDFDPVKAKISVLEAGGTTEEAELAAMSMIAAKSSEQLAELKQSKPDTYEQLAQTAALFPSAMQESELGEIPEGWSVSTIGEEVHISGGGTPSTKNKDFWENGSIHWTTPKDLSNLRDKVLADTERKITEAGLEKISSGLLPVNTVLMSSRAPVGYLALAKVPVAINQGYIAMRCEKLLSPEFTLQWAVSNMDEIKQRASGTTFAEISKKNFRPISVVVPTEGIIKKYSDQAQSLYEKIYAAVEETRALSSIRDTLLPQLLSGNKSLKEHIA</sequence>
<dbReference type="GO" id="GO:0003677">
    <property type="term" value="F:DNA binding"/>
    <property type="evidence" value="ECO:0007669"/>
    <property type="project" value="UniProtKB-KW"/>
</dbReference>
<evidence type="ECO:0000256" key="1">
    <source>
        <dbReference type="ARBA" id="ARBA00010923"/>
    </source>
</evidence>
<dbReference type="Pfam" id="PF01420">
    <property type="entry name" value="Methylase_S"/>
    <property type="match status" value="2"/>
</dbReference>
<dbReference type="Gene3D" id="3.90.220.20">
    <property type="entry name" value="DNA methylase specificity domains"/>
    <property type="match status" value="2"/>
</dbReference>
<keyword evidence="3" id="KW-0238">DNA-binding</keyword>
<dbReference type="Proteomes" id="UP000559987">
    <property type="component" value="Unassembled WGS sequence"/>
</dbReference>
<feature type="domain" description="Type I restriction modification DNA specificity" evidence="4">
    <location>
        <begin position="267"/>
        <end position="416"/>
    </location>
</feature>
<dbReference type="AlphaFoldDB" id="A0A839UPY8"/>
<feature type="domain" description="Type I restriction modification DNA specificity" evidence="4">
    <location>
        <begin position="6"/>
        <end position="185"/>
    </location>
</feature>
<dbReference type="PANTHER" id="PTHR30408">
    <property type="entry name" value="TYPE-1 RESTRICTION ENZYME ECOKI SPECIFICITY PROTEIN"/>
    <property type="match status" value="1"/>
</dbReference>
<evidence type="ECO:0000313" key="5">
    <source>
        <dbReference type="EMBL" id="MBB3167487.1"/>
    </source>
</evidence>
<name>A0A839UPY8_9GAMM</name>
<dbReference type="InterPro" id="IPR052021">
    <property type="entry name" value="Type-I_RS_S_subunit"/>
</dbReference>
<keyword evidence="6" id="KW-1185">Reference proteome</keyword>
<organism evidence="5 6">
    <name type="scientific">Simiduia aestuariiviva</name>
    <dbReference type="NCBI Taxonomy" id="1510459"/>
    <lineage>
        <taxon>Bacteria</taxon>
        <taxon>Pseudomonadati</taxon>
        <taxon>Pseudomonadota</taxon>
        <taxon>Gammaproteobacteria</taxon>
        <taxon>Cellvibrionales</taxon>
        <taxon>Cellvibrionaceae</taxon>
        <taxon>Simiduia</taxon>
    </lineage>
</organism>
<evidence type="ECO:0000256" key="2">
    <source>
        <dbReference type="ARBA" id="ARBA00022747"/>
    </source>
</evidence>
<evidence type="ECO:0000256" key="3">
    <source>
        <dbReference type="ARBA" id="ARBA00023125"/>
    </source>
</evidence>
<keyword evidence="5" id="KW-0378">Hydrolase</keyword>
<evidence type="ECO:0000259" key="4">
    <source>
        <dbReference type="Pfam" id="PF01420"/>
    </source>
</evidence>
<reference evidence="5 6" key="1">
    <citation type="submission" date="2020-08" db="EMBL/GenBank/DDBJ databases">
        <title>Genomic Encyclopedia of Type Strains, Phase III (KMG-III): the genomes of soil and plant-associated and newly described type strains.</title>
        <authorList>
            <person name="Whitman W."/>
        </authorList>
    </citation>
    <scope>NUCLEOTIDE SEQUENCE [LARGE SCALE GENOMIC DNA]</scope>
    <source>
        <strain evidence="5 6">CECT 8571</strain>
    </source>
</reference>
<gene>
    <name evidence="5" type="ORF">FHS30_000663</name>
</gene>
<comment type="similarity">
    <text evidence="1">Belongs to the type-I restriction system S methylase family.</text>
</comment>
<keyword evidence="2" id="KW-0680">Restriction system</keyword>
<protein>
    <submittedName>
        <fullName evidence="5">Type I restriction enzyme S subunit</fullName>
        <ecNumber evidence="5">3.1.21.3</ecNumber>
    </submittedName>
</protein>
<comment type="caution">
    <text evidence="5">The sequence shown here is derived from an EMBL/GenBank/DDBJ whole genome shotgun (WGS) entry which is preliminary data.</text>
</comment>
<proteinExistence type="inferred from homology"/>
<dbReference type="GO" id="GO:0009307">
    <property type="term" value="P:DNA restriction-modification system"/>
    <property type="evidence" value="ECO:0007669"/>
    <property type="project" value="UniProtKB-KW"/>
</dbReference>
<dbReference type="GO" id="GO:0009035">
    <property type="term" value="F:type I site-specific deoxyribonuclease activity"/>
    <property type="evidence" value="ECO:0007669"/>
    <property type="project" value="UniProtKB-EC"/>
</dbReference>
<evidence type="ECO:0000313" key="6">
    <source>
        <dbReference type="Proteomes" id="UP000559987"/>
    </source>
</evidence>
<accession>A0A839UPY8</accession>
<dbReference type="EMBL" id="JACHXZ010000001">
    <property type="protein sequence ID" value="MBB3167487.1"/>
    <property type="molecule type" value="Genomic_DNA"/>
</dbReference>
<dbReference type="SUPFAM" id="SSF116734">
    <property type="entry name" value="DNA methylase specificity domain"/>
    <property type="match status" value="2"/>
</dbReference>
<dbReference type="InterPro" id="IPR000055">
    <property type="entry name" value="Restrct_endonuc_typeI_TRD"/>
</dbReference>